<evidence type="ECO:0000256" key="3">
    <source>
        <dbReference type="ARBA" id="ARBA00022692"/>
    </source>
</evidence>
<evidence type="ECO:0000256" key="2">
    <source>
        <dbReference type="ARBA" id="ARBA00006618"/>
    </source>
</evidence>
<dbReference type="Pfam" id="PF13965">
    <property type="entry name" value="SID-1_RNA_chan"/>
    <property type="match status" value="1"/>
</dbReference>
<feature type="transmembrane region" description="Helical" evidence="8">
    <location>
        <begin position="603"/>
        <end position="623"/>
    </location>
</feature>
<dbReference type="GO" id="GO:0003725">
    <property type="term" value="F:double-stranded RNA binding"/>
    <property type="evidence" value="ECO:0007669"/>
    <property type="project" value="TreeGrafter"/>
</dbReference>
<feature type="transmembrane region" description="Helical" evidence="8">
    <location>
        <begin position="770"/>
        <end position="789"/>
    </location>
</feature>
<name>A0AAN8P5U8_POLSC</name>
<feature type="transmembrane region" description="Helical" evidence="8">
    <location>
        <begin position="514"/>
        <end position="541"/>
    </location>
</feature>
<keyword evidence="7" id="KW-0325">Glycoprotein</keyword>
<evidence type="ECO:0000313" key="9">
    <source>
        <dbReference type="EMBL" id="KAK6618615.1"/>
    </source>
</evidence>
<evidence type="ECO:0000256" key="7">
    <source>
        <dbReference type="ARBA" id="ARBA00023180"/>
    </source>
</evidence>
<feature type="transmembrane region" description="Helical" evidence="8">
    <location>
        <begin position="419"/>
        <end position="440"/>
    </location>
</feature>
<feature type="transmembrane region" description="Helical" evidence="8">
    <location>
        <begin position="578"/>
        <end position="597"/>
    </location>
</feature>
<dbReference type="InterPro" id="IPR025958">
    <property type="entry name" value="SID1_TM_fam"/>
</dbReference>
<dbReference type="GO" id="GO:0005764">
    <property type="term" value="C:lysosome"/>
    <property type="evidence" value="ECO:0007669"/>
    <property type="project" value="TreeGrafter"/>
</dbReference>
<reference evidence="9 10" key="1">
    <citation type="submission" date="2023-10" db="EMBL/GenBank/DDBJ databases">
        <title>Genomes of two closely related lineages of the louse Polyplax serrata with different host specificities.</title>
        <authorList>
            <person name="Martinu J."/>
            <person name="Tarabai H."/>
            <person name="Stefka J."/>
            <person name="Hypsa V."/>
        </authorList>
    </citation>
    <scope>NUCLEOTIDE SEQUENCE [LARGE SCALE GENOMIC DNA]</scope>
    <source>
        <strain evidence="9">HR10_N</strain>
    </source>
</reference>
<dbReference type="GO" id="GO:0005886">
    <property type="term" value="C:plasma membrane"/>
    <property type="evidence" value="ECO:0007669"/>
    <property type="project" value="TreeGrafter"/>
</dbReference>
<dbReference type="EMBL" id="JAWJWE010000041">
    <property type="protein sequence ID" value="KAK6618615.1"/>
    <property type="molecule type" value="Genomic_DNA"/>
</dbReference>
<comment type="caution">
    <text evidence="9">The sequence shown here is derived from an EMBL/GenBank/DDBJ whole genome shotgun (WGS) entry which is preliminary data.</text>
</comment>
<evidence type="ECO:0008006" key="11">
    <source>
        <dbReference type="Google" id="ProtNLM"/>
    </source>
</evidence>
<dbReference type="PANTHER" id="PTHR12185">
    <property type="entry name" value="SID1 TRANSMEMBRANE FAMILY MEMEBER"/>
    <property type="match status" value="1"/>
</dbReference>
<keyword evidence="5 8" id="KW-1133">Transmembrane helix</keyword>
<protein>
    <recommendedName>
        <fullName evidence="11">SID1 transmembrane family member 1</fullName>
    </recommendedName>
</protein>
<dbReference type="PANTHER" id="PTHR12185:SF14">
    <property type="entry name" value="CHOLESTEROL UPTAKE PROTEIN 1"/>
    <property type="match status" value="1"/>
</dbReference>
<sequence>MKTKWKSRFLDIFIALFGVLLGLTNGKKYNVVVDLLEVGTLKNYTLNDETEFIIEIMDLPEKIERAPPRIFVKCEECTQENPLLLVVRQSKGVLSWELPVVIESNKKDTVYKKTERTLCPYDIKNITDLEYEYMNDGKIFTLDKSPVTLSLSTSSVMNVTAQLIVNLQTNFVITGNSNQTVYITPSSPFLFLYEFPEHIKSVLLHVTSEDDTCLIVSVQNVSCPVFDLEQNIQYRGHFQTITRQGGLTLTKEGFPNGFYIVLIVSGEDNYCYSQLLNAQEERSKRVTVSISETISSSEYKVAVLFTLLMMLIFCLIMFLVEYRYYKREKNAVPELVGPDEEEVVASASQSTLQNNINPLPSESCAETISIVTDSSLDDTEFDLVSDAEFDKNIFRMKGYLYVCDLARKNQMVLKKNSEVYLWNLLTVAIFYFLPVIQLVVTNQYQLNQSGKEDLCYYNFLCSHPLWFFSDFNHVFSNIGYLILGTLFIILTVFKERLYNIKICSDKKLYKNYGIPQHFGLFYAMGAALITEGVMSACYHICPNHYNFQFDTSFMYVICTLCMIKIYQTRHPDINAASYATFFLLAGVIFIGMCGVFSENLIFRILFTILHLVTCYYISVKIYYMGRWKLKFLFLGFIRFFRELRLCRNCNLRFFLPLFPGRFILIFLANLCNWVLAVGSFWYMHNFSSYLLTIFMVNLMIYTTFYIIMKFICKERVLPHSLVYILLSILAWSSALYFFFSKTTSWRLTPAESKLYNQPCQLLQFYDNHDIWHFISATAMFFSFKVLLTLDDDLTYVHRSKILVF</sequence>
<comment type="similarity">
    <text evidence="2">Belongs to the SID1 family.</text>
</comment>
<proteinExistence type="inferred from homology"/>
<evidence type="ECO:0000313" key="10">
    <source>
        <dbReference type="Proteomes" id="UP001372834"/>
    </source>
</evidence>
<evidence type="ECO:0000256" key="1">
    <source>
        <dbReference type="ARBA" id="ARBA00004141"/>
    </source>
</evidence>
<feature type="transmembrane region" description="Helical" evidence="8">
    <location>
        <begin position="474"/>
        <end position="493"/>
    </location>
</feature>
<accession>A0AAN8P5U8</accession>
<keyword evidence="4" id="KW-0732">Signal</keyword>
<feature type="transmembrane region" description="Helical" evidence="8">
    <location>
        <begin position="662"/>
        <end position="683"/>
    </location>
</feature>
<evidence type="ECO:0000256" key="5">
    <source>
        <dbReference type="ARBA" id="ARBA00022989"/>
    </source>
</evidence>
<evidence type="ECO:0000256" key="8">
    <source>
        <dbReference type="SAM" id="Phobius"/>
    </source>
</evidence>
<dbReference type="GO" id="GO:0051033">
    <property type="term" value="F:RNA transmembrane transporter activity"/>
    <property type="evidence" value="ECO:0007669"/>
    <property type="project" value="TreeGrafter"/>
</dbReference>
<feature type="transmembrane region" description="Helical" evidence="8">
    <location>
        <begin position="547"/>
        <end position="566"/>
    </location>
</feature>
<keyword evidence="3 8" id="KW-0812">Transmembrane</keyword>
<dbReference type="AlphaFoldDB" id="A0AAN8P5U8"/>
<organism evidence="9 10">
    <name type="scientific">Polyplax serrata</name>
    <name type="common">Common mouse louse</name>
    <dbReference type="NCBI Taxonomy" id="468196"/>
    <lineage>
        <taxon>Eukaryota</taxon>
        <taxon>Metazoa</taxon>
        <taxon>Ecdysozoa</taxon>
        <taxon>Arthropoda</taxon>
        <taxon>Hexapoda</taxon>
        <taxon>Insecta</taxon>
        <taxon>Pterygota</taxon>
        <taxon>Neoptera</taxon>
        <taxon>Paraneoptera</taxon>
        <taxon>Psocodea</taxon>
        <taxon>Troctomorpha</taxon>
        <taxon>Phthiraptera</taxon>
        <taxon>Anoplura</taxon>
        <taxon>Polyplacidae</taxon>
        <taxon>Polyplax</taxon>
    </lineage>
</organism>
<gene>
    <name evidence="9" type="ORF">RUM43_013006</name>
</gene>
<feature type="transmembrane region" description="Helical" evidence="8">
    <location>
        <begin position="301"/>
        <end position="320"/>
    </location>
</feature>
<comment type="subcellular location">
    <subcellularLocation>
        <location evidence="1">Membrane</location>
        <topology evidence="1">Multi-pass membrane protein</topology>
    </subcellularLocation>
</comment>
<dbReference type="Proteomes" id="UP001372834">
    <property type="component" value="Unassembled WGS sequence"/>
</dbReference>
<feature type="transmembrane region" description="Helical" evidence="8">
    <location>
        <begin position="720"/>
        <end position="739"/>
    </location>
</feature>
<keyword evidence="6 8" id="KW-0472">Membrane</keyword>
<evidence type="ECO:0000256" key="4">
    <source>
        <dbReference type="ARBA" id="ARBA00022729"/>
    </source>
</evidence>
<evidence type="ECO:0000256" key="6">
    <source>
        <dbReference type="ARBA" id="ARBA00023136"/>
    </source>
</evidence>
<feature type="transmembrane region" description="Helical" evidence="8">
    <location>
        <begin position="689"/>
        <end position="708"/>
    </location>
</feature>